<gene>
    <name evidence="1" type="ORF">AU381_24945</name>
</gene>
<dbReference type="Proteomes" id="UP000094025">
    <property type="component" value="Unassembled WGS sequence"/>
</dbReference>
<name>A0A178XIC1_9HYPH</name>
<comment type="caution">
    <text evidence="1">The sequence shown here is derived from an EMBL/GenBank/DDBJ whole genome shotgun (WGS) entry which is preliminary data.</text>
</comment>
<proteinExistence type="predicted"/>
<reference evidence="1 2" key="1">
    <citation type="journal article" date="2016" name="Int. J. Syst. Evol. Microbiol.">
        <title>Ensifer glycinis sp. nov., an novel rhizobial species associated with Glycine spp.</title>
        <authorList>
            <person name="Yan H."/>
            <person name="Yan J."/>
            <person name="Sui X.H."/>
            <person name="Wang E.T."/>
            <person name="Chen W.X."/>
            <person name="Zhang X.X."/>
            <person name="Chen W.F."/>
        </authorList>
    </citation>
    <scope>NUCLEOTIDE SEQUENCE [LARGE SCALE GENOMIC DNA]</scope>
    <source>
        <strain evidence="1 2">CCBAU 23380</strain>
    </source>
</reference>
<dbReference type="EMBL" id="LPUX01000068">
    <property type="protein sequence ID" value="OAP34573.1"/>
    <property type="molecule type" value="Genomic_DNA"/>
</dbReference>
<dbReference type="AlphaFoldDB" id="A0A178XIC1"/>
<evidence type="ECO:0000313" key="2">
    <source>
        <dbReference type="Proteomes" id="UP000094025"/>
    </source>
</evidence>
<keyword evidence="2" id="KW-1185">Reference proteome</keyword>
<organism evidence="1 2">
    <name type="scientific">Sinorhizobium glycinis</name>
    <dbReference type="NCBI Taxonomy" id="1472378"/>
    <lineage>
        <taxon>Bacteria</taxon>
        <taxon>Pseudomonadati</taxon>
        <taxon>Pseudomonadota</taxon>
        <taxon>Alphaproteobacteria</taxon>
        <taxon>Hyphomicrobiales</taxon>
        <taxon>Rhizobiaceae</taxon>
        <taxon>Sinorhizobium/Ensifer group</taxon>
        <taxon>Sinorhizobium</taxon>
    </lineage>
</organism>
<protein>
    <submittedName>
        <fullName evidence="1">Uncharacterized protein</fullName>
    </submittedName>
</protein>
<dbReference type="STRING" id="1472378.AU381_24945"/>
<sequence>MAGRADILTSIFLRRERSPIAYHQEVNAVGTHALCKINEIGHLTEISGLNNKIQAKLVNPAFRAQLSQKVEVDQKTLKGAQPPDNSVCFGLCGIHGNPYRADVAFQTQLLPSFFVAKQAVCLDLYAPRRRGNLGKPFKHITEMAASEGIATTRDFNLNSILQEGQYLEVEVSIQLLGLPMPQLDQMRSAGRAREIARAIF</sequence>
<accession>A0A178XIC1</accession>
<evidence type="ECO:0000313" key="1">
    <source>
        <dbReference type="EMBL" id="OAP34573.1"/>
    </source>
</evidence>